<gene>
    <name evidence="1" type="ORF">ATE48_18360</name>
</gene>
<dbReference type="AlphaFoldDB" id="A0A1B1AMC6"/>
<dbReference type="EMBL" id="CP013244">
    <property type="protein sequence ID" value="ANP47722.1"/>
    <property type="molecule type" value="Genomic_DNA"/>
</dbReference>
<protein>
    <submittedName>
        <fullName evidence="1">Uncharacterized protein</fullName>
    </submittedName>
</protein>
<sequence>MGKVGVGGDEVRGVSGGGARLTLMECRQTTELVVSDATIELNARELQNSIFTDNDWRQLTPAALIA</sequence>
<keyword evidence="2" id="KW-1185">Reference proteome</keyword>
<proteinExistence type="predicted"/>
<organism evidence="1 2">
    <name type="scientific">Candidatus Viadribacter manganicus</name>
    <dbReference type="NCBI Taxonomy" id="1759059"/>
    <lineage>
        <taxon>Bacteria</taxon>
        <taxon>Pseudomonadati</taxon>
        <taxon>Pseudomonadota</taxon>
        <taxon>Alphaproteobacteria</taxon>
        <taxon>Hyphomonadales</taxon>
        <taxon>Hyphomonadaceae</taxon>
        <taxon>Candidatus Viadribacter</taxon>
    </lineage>
</organism>
<evidence type="ECO:0000313" key="2">
    <source>
        <dbReference type="Proteomes" id="UP000092498"/>
    </source>
</evidence>
<dbReference type="InParanoid" id="A0A1B1AMC6"/>
<evidence type="ECO:0000313" key="1">
    <source>
        <dbReference type="EMBL" id="ANP47722.1"/>
    </source>
</evidence>
<name>A0A1B1AMC6_9PROT</name>
<dbReference type="KEGG" id="cbot:ATE48_18360"/>
<reference evidence="1 2" key="1">
    <citation type="submission" date="2015-11" db="EMBL/GenBank/DDBJ databases">
        <title>Whole-Genome Sequence of Candidatus Oderbacter manganicum from the National Park Lower Oder Valley, Germany.</title>
        <authorList>
            <person name="Braun B."/>
            <person name="Liere K."/>
            <person name="Szewzyk U."/>
        </authorList>
    </citation>
    <scope>NUCLEOTIDE SEQUENCE [LARGE SCALE GENOMIC DNA]</scope>
    <source>
        <strain evidence="1 2">OTSz_A_272</strain>
    </source>
</reference>
<dbReference type="Proteomes" id="UP000092498">
    <property type="component" value="Chromosome"/>
</dbReference>
<accession>A0A1B1AMC6</accession>